<comment type="catalytic activity">
    <reaction evidence="6">
        <text>a 2'-deoxyadenosine in DNA + S-adenosyl-L-methionine = an N(6)-methyl-2'-deoxyadenosine in DNA + S-adenosyl-L-homocysteine + H(+)</text>
        <dbReference type="Rhea" id="RHEA:15197"/>
        <dbReference type="Rhea" id="RHEA-COMP:12418"/>
        <dbReference type="Rhea" id="RHEA-COMP:12419"/>
        <dbReference type="ChEBI" id="CHEBI:15378"/>
        <dbReference type="ChEBI" id="CHEBI:57856"/>
        <dbReference type="ChEBI" id="CHEBI:59789"/>
        <dbReference type="ChEBI" id="CHEBI:90615"/>
        <dbReference type="ChEBI" id="CHEBI:90616"/>
        <dbReference type="EC" id="2.1.1.72"/>
    </reaction>
</comment>
<protein>
    <recommendedName>
        <fullName evidence="2">site-specific DNA-methyltransferase (adenine-specific)</fullName>
        <ecNumber evidence="2">2.1.1.72</ecNumber>
    </recommendedName>
</protein>
<feature type="binding site" evidence="7">
    <location>
        <position position="189"/>
    </location>
    <ligand>
        <name>S-adenosyl-L-methionine</name>
        <dbReference type="ChEBI" id="CHEBI:59789"/>
    </ligand>
</feature>
<dbReference type="GO" id="GO:0032259">
    <property type="term" value="P:methylation"/>
    <property type="evidence" value="ECO:0007669"/>
    <property type="project" value="UniProtKB-KW"/>
</dbReference>
<evidence type="ECO:0000256" key="6">
    <source>
        <dbReference type="ARBA" id="ARBA00047942"/>
    </source>
</evidence>
<dbReference type="GO" id="GO:0009007">
    <property type="term" value="F:site-specific DNA-methyltransferase (adenine-specific) activity"/>
    <property type="evidence" value="ECO:0007669"/>
    <property type="project" value="UniProtKB-EC"/>
</dbReference>
<dbReference type="EMBL" id="MCGH01000001">
    <property type="protein sequence ID" value="ODM08659.1"/>
    <property type="molecule type" value="Genomic_DNA"/>
</dbReference>
<gene>
    <name evidence="8" type="primary">dpnM</name>
    <name evidence="8" type="ORF">BEI61_00288</name>
</gene>
<sequence length="275" mass="31009">MNSTPIAPFIKWAGGKRQLLPQISAKLPETYNTYYEPFVGGGAVVFALCPACAVINDINPALVNLYRQIKTSPGSVIALTDRLDEEAAADGKACYYARRDIFNDKMKKKEFDGELAALFLYLNKHCFNGLYRVNEKGYFNVPYNNSRARSCSPENILAVSEYLQKVTILEGDFQDACRDAARGDFVFFDSPYAPLNPSSFESYTKEGFDVESHQRLAGLFRELTERGCSCMLTNHNTDFINELYEGFRKEVVVVKRNINSDASKRVGEEIIITNY</sequence>
<dbReference type="RefSeq" id="WP_069150997.1">
    <property type="nucleotide sequence ID" value="NZ_MCGH01000001.1"/>
</dbReference>
<evidence type="ECO:0000256" key="2">
    <source>
        <dbReference type="ARBA" id="ARBA00011900"/>
    </source>
</evidence>
<proteinExistence type="inferred from homology"/>
<evidence type="ECO:0000313" key="9">
    <source>
        <dbReference type="Proteomes" id="UP000094067"/>
    </source>
</evidence>
<dbReference type="PRINTS" id="PR00505">
    <property type="entry name" value="D12N6MTFRASE"/>
</dbReference>
<dbReference type="InterPro" id="IPR012327">
    <property type="entry name" value="MeTrfase_D12"/>
</dbReference>
<dbReference type="Proteomes" id="UP000094067">
    <property type="component" value="Unassembled WGS sequence"/>
</dbReference>
<dbReference type="NCBIfam" id="TIGR00571">
    <property type="entry name" value="dam"/>
    <property type="match status" value="1"/>
</dbReference>
<dbReference type="InterPro" id="IPR029063">
    <property type="entry name" value="SAM-dependent_MTases_sf"/>
</dbReference>
<reference evidence="8 9" key="1">
    <citation type="submission" date="2016-07" db="EMBL/GenBank/DDBJ databases">
        <title>Characterization of isolates of Eisenbergiella tayi derived from blood cultures, using whole genome sequencing.</title>
        <authorList>
            <person name="Burdz T."/>
            <person name="Wiebe D."/>
            <person name="Huynh C."/>
            <person name="Bernard K."/>
        </authorList>
    </citation>
    <scope>NUCLEOTIDE SEQUENCE [LARGE SCALE GENOMIC DNA]</scope>
    <source>
        <strain evidence="8 9">NML 110608</strain>
    </source>
</reference>
<dbReference type="AlphaFoldDB" id="A0A1E3AJ61"/>
<dbReference type="SUPFAM" id="SSF53335">
    <property type="entry name" value="S-adenosyl-L-methionine-dependent methyltransferases"/>
    <property type="match status" value="1"/>
</dbReference>
<dbReference type="Gene3D" id="3.40.50.150">
    <property type="entry name" value="Vaccinia Virus protein VP39"/>
    <property type="match status" value="1"/>
</dbReference>
<keyword evidence="4 8" id="KW-0808">Transferase</keyword>
<dbReference type="InterPro" id="IPR023095">
    <property type="entry name" value="Ade_MeTrfase_dom_2"/>
</dbReference>
<dbReference type="PANTHER" id="PTHR30481">
    <property type="entry name" value="DNA ADENINE METHYLASE"/>
    <property type="match status" value="1"/>
</dbReference>
<dbReference type="Gene3D" id="1.10.1020.10">
    <property type="entry name" value="Adenine-specific Methyltransferase, Domain 2"/>
    <property type="match status" value="1"/>
</dbReference>
<dbReference type="PANTHER" id="PTHR30481:SF3">
    <property type="entry name" value="DNA ADENINE METHYLASE"/>
    <property type="match status" value="1"/>
</dbReference>
<name>A0A1E3AJ61_9FIRM</name>
<dbReference type="EC" id="2.1.1.72" evidence="2"/>
<evidence type="ECO:0000256" key="4">
    <source>
        <dbReference type="ARBA" id="ARBA00022679"/>
    </source>
</evidence>
<accession>A0A1E3AJ61</accession>
<dbReference type="GO" id="GO:1904047">
    <property type="term" value="F:S-adenosyl-L-methionine binding"/>
    <property type="evidence" value="ECO:0007669"/>
    <property type="project" value="TreeGrafter"/>
</dbReference>
<evidence type="ECO:0000256" key="3">
    <source>
        <dbReference type="ARBA" id="ARBA00022603"/>
    </source>
</evidence>
<comment type="caution">
    <text evidence="8">The sequence shown here is derived from an EMBL/GenBank/DDBJ whole genome shotgun (WGS) entry which is preliminary data.</text>
</comment>
<dbReference type="InterPro" id="IPR012263">
    <property type="entry name" value="M_m6A_EcoRV"/>
</dbReference>
<dbReference type="Pfam" id="PF02086">
    <property type="entry name" value="MethyltransfD12"/>
    <property type="match status" value="1"/>
</dbReference>
<feature type="binding site" evidence="7">
    <location>
        <position position="16"/>
    </location>
    <ligand>
        <name>S-adenosyl-L-methionine</name>
        <dbReference type="ChEBI" id="CHEBI:59789"/>
    </ligand>
</feature>
<evidence type="ECO:0000256" key="7">
    <source>
        <dbReference type="PIRSR" id="PIRSR000398-1"/>
    </source>
</evidence>
<comment type="similarity">
    <text evidence="1">Belongs to the N(4)/N(6)-methyltransferase family.</text>
</comment>
<dbReference type="GO" id="GO:0043565">
    <property type="term" value="F:sequence-specific DNA binding"/>
    <property type="evidence" value="ECO:0007669"/>
    <property type="project" value="TreeGrafter"/>
</dbReference>
<dbReference type="PATRIC" id="fig|1432052.4.peg.319"/>
<evidence type="ECO:0000256" key="5">
    <source>
        <dbReference type="ARBA" id="ARBA00022691"/>
    </source>
</evidence>
<dbReference type="PIRSF" id="PIRSF000398">
    <property type="entry name" value="M_m6A_EcoRV"/>
    <property type="match status" value="1"/>
</dbReference>
<keyword evidence="5" id="KW-0949">S-adenosyl-L-methionine</keyword>
<feature type="binding site" evidence="7">
    <location>
        <position position="57"/>
    </location>
    <ligand>
        <name>S-adenosyl-L-methionine</name>
        <dbReference type="ChEBI" id="CHEBI:59789"/>
    </ligand>
</feature>
<organism evidence="8 9">
    <name type="scientific">Eisenbergiella tayi</name>
    <dbReference type="NCBI Taxonomy" id="1432052"/>
    <lineage>
        <taxon>Bacteria</taxon>
        <taxon>Bacillati</taxon>
        <taxon>Bacillota</taxon>
        <taxon>Clostridia</taxon>
        <taxon>Lachnospirales</taxon>
        <taxon>Lachnospiraceae</taxon>
        <taxon>Eisenbergiella</taxon>
    </lineage>
</organism>
<dbReference type="GO" id="GO:0006298">
    <property type="term" value="P:mismatch repair"/>
    <property type="evidence" value="ECO:0007669"/>
    <property type="project" value="TreeGrafter"/>
</dbReference>
<evidence type="ECO:0000256" key="1">
    <source>
        <dbReference type="ARBA" id="ARBA00006594"/>
    </source>
</evidence>
<dbReference type="GO" id="GO:0009307">
    <property type="term" value="P:DNA restriction-modification system"/>
    <property type="evidence" value="ECO:0007669"/>
    <property type="project" value="InterPro"/>
</dbReference>
<evidence type="ECO:0000313" key="8">
    <source>
        <dbReference type="EMBL" id="ODM08659.1"/>
    </source>
</evidence>
<feature type="binding site" evidence="7">
    <location>
        <position position="12"/>
    </location>
    <ligand>
        <name>S-adenosyl-L-methionine</name>
        <dbReference type="ChEBI" id="CHEBI:59789"/>
    </ligand>
</feature>
<keyword evidence="3 8" id="KW-0489">Methyltransferase</keyword>